<evidence type="ECO:0000256" key="1">
    <source>
        <dbReference type="SAM" id="MobiDB-lite"/>
    </source>
</evidence>
<sequence>MPLSEEELRLLEQMEHALAQEDPKFASTLRGSAMERTAKMRTIGAAAVFVVGIFMLMGGAVAQAIWLAVLGFVVMLGSATLGLAAWRGRHAPAPTQQRSEDQLFDFDDHPHRFGVVDGGRSDRSRRRTRGAKGKLPKRSRAAGGAQSQGSFMQRLEQRWERRRQQGY</sequence>
<dbReference type="STRING" id="642780.SAMN04488570_0073"/>
<keyword evidence="2" id="KW-0812">Transmembrane</keyword>
<dbReference type="InterPro" id="IPR021401">
    <property type="entry name" value="DUF3040"/>
</dbReference>
<feature type="compositionally biased region" description="Basic and acidic residues" evidence="1">
    <location>
        <begin position="155"/>
        <end position="167"/>
    </location>
</feature>
<feature type="compositionally biased region" description="Basic residues" evidence="1">
    <location>
        <begin position="123"/>
        <end position="140"/>
    </location>
</feature>
<keyword evidence="2" id="KW-1133">Transmembrane helix</keyword>
<feature type="transmembrane region" description="Helical" evidence="2">
    <location>
        <begin position="64"/>
        <end position="86"/>
    </location>
</feature>
<feature type="transmembrane region" description="Helical" evidence="2">
    <location>
        <begin position="40"/>
        <end position="58"/>
    </location>
</feature>
<dbReference type="Pfam" id="PF11239">
    <property type="entry name" value="DUF3040"/>
    <property type="match status" value="1"/>
</dbReference>
<dbReference type="RefSeq" id="WP_091725018.1">
    <property type="nucleotide sequence ID" value="NZ_LT629757.1"/>
</dbReference>
<dbReference type="OrthoDB" id="5244024at2"/>
<proteinExistence type="predicted"/>
<accession>A0A1H1L6W3</accession>
<evidence type="ECO:0000256" key="2">
    <source>
        <dbReference type="SAM" id="Phobius"/>
    </source>
</evidence>
<protein>
    <recommendedName>
        <fullName evidence="5">DUF3040 domain-containing protein</fullName>
    </recommendedName>
</protein>
<organism evidence="3 4">
    <name type="scientific">Nocardioides scoriae</name>
    <dbReference type="NCBI Taxonomy" id="642780"/>
    <lineage>
        <taxon>Bacteria</taxon>
        <taxon>Bacillati</taxon>
        <taxon>Actinomycetota</taxon>
        <taxon>Actinomycetes</taxon>
        <taxon>Propionibacteriales</taxon>
        <taxon>Nocardioidaceae</taxon>
        <taxon>Nocardioides</taxon>
    </lineage>
</organism>
<dbReference type="AlphaFoldDB" id="A0A1H1L6W3"/>
<dbReference type="EMBL" id="LT629757">
    <property type="protein sequence ID" value="SDR70213.1"/>
    <property type="molecule type" value="Genomic_DNA"/>
</dbReference>
<evidence type="ECO:0000313" key="3">
    <source>
        <dbReference type="EMBL" id="SDR70213.1"/>
    </source>
</evidence>
<evidence type="ECO:0000313" key="4">
    <source>
        <dbReference type="Proteomes" id="UP000198859"/>
    </source>
</evidence>
<feature type="region of interest" description="Disordered" evidence="1">
    <location>
        <begin position="112"/>
        <end position="167"/>
    </location>
</feature>
<reference evidence="4" key="1">
    <citation type="submission" date="2016-10" db="EMBL/GenBank/DDBJ databases">
        <authorList>
            <person name="Varghese N."/>
            <person name="Submissions S."/>
        </authorList>
    </citation>
    <scope>NUCLEOTIDE SEQUENCE [LARGE SCALE GENOMIC DNA]</scope>
    <source>
        <strain evidence="4">DSM 22127</strain>
    </source>
</reference>
<keyword evidence="2" id="KW-0472">Membrane</keyword>
<evidence type="ECO:0008006" key="5">
    <source>
        <dbReference type="Google" id="ProtNLM"/>
    </source>
</evidence>
<keyword evidence="4" id="KW-1185">Reference proteome</keyword>
<name>A0A1H1L6W3_9ACTN</name>
<gene>
    <name evidence="3" type="ORF">SAMN04488570_0073</name>
</gene>
<dbReference type="Proteomes" id="UP000198859">
    <property type="component" value="Chromosome I"/>
</dbReference>